<dbReference type="InterPro" id="IPR004435">
    <property type="entry name" value="MobB_dom"/>
</dbReference>
<dbReference type="SUPFAM" id="SSF52540">
    <property type="entry name" value="P-loop containing nucleoside triphosphate hydrolases"/>
    <property type="match status" value="1"/>
</dbReference>
<feature type="domain" description="Molybdopterin-guanine dinucleotide biosynthesis protein B (MobB)" evidence="1">
    <location>
        <begin position="3"/>
        <end position="134"/>
    </location>
</feature>
<keyword evidence="3" id="KW-1185">Reference proteome</keyword>
<accession>A8ZRZ8</accession>
<dbReference type="Gene3D" id="3.40.50.300">
    <property type="entry name" value="P-loop containing nucleotide triphosphate hydrolases"/>
    <property type="match status" value="1"/>
</dbReference>
<dbReference type="PANTHER" id="PTHR40072">
    <property type="entry name" value="MOLYBDOPTERIN-GUANINE DINUCLEOTIDE BIOSYNTHESIS ADAPTER PROTEIN-RELATED"/>
    <property type="match status" value="1"/>
</dbReference>
<dbReference type="GO" id="GO:0005525">
    <property type="term" value="F:GTP binding"/>
    <property type="evidence" value="ECO:0007669"/>
    <property type="project" value="InterPro"/>
</dbReference>
<dbReference type="InterPro" id="IPR052539">
    <property type="entry name" value="MGD_biosynthesis_adapter"/>
</dbReference>
<dbReference type="PANTHER" id="PTHR40072:SF1">
    <property type="entry name" value="MOLYBDOPTERIN-GUANINE DINUCLEOTIDE BIOSYNTHESIS ADAPTER PROTEIN"/>
    <property type="match status" value="1"/>
</dbReference>
<protein>
    <submittedName>
        <fullName evidence="2">Molybdopterin-guanine dinucleotide biosynthesis protein B</fullName>
    </submittedName>
</protein>
<dbReference type="KEGG" id="dol:Dole_0206"/>
<gene>
    <name evidence="2" type="ordered locus">Dole_0206</name>
</gene>
<dbReference type="Pfam" id="PF03205">
    <property type="entry name" value="MobB"/>
    <property type="match status" value="1"/>
</dbReference>
<dbReference type="Proteomes" id="UP000008561">
    <property type="component" value="Chromosome"/>
</dbReference>
<sequence length="159" mass="17540">MKIFHIVGRSKNGKTTLILELIAELRKRGLAVGTLKHSGHAHELETPGKDSWRHREAGAVPSAVTTTDQMAVYLPRKVDENPFDRLGHLFAECDIVLVEGYANGPGANIEVWRAANGKDPLFPERDDILAVVTDDPVETGLPVWPRRDVAAIVDAMMRL</sequence>
<dbReference type="RefSeq" id="WP_012173635.1">
    <property type="nucleotide sequence ID" value="NC_009943.1"/>
</dbReference>
<dbReference type="HOGENOM" id="CLU_068199_2_1_7"/>
<dbReference type="CDD" id="cd03116">
    <property type="entry name" value="MobB"/>
    <property type="match status" value="1"/>
</dbReference>
<evidence type="ECO:0000313" key="2">
    <source>
        <dbReference type="EMBL" id="ABW66016.1"/>
    </source>
</evidence>
<name>A8ZRZ8_DESOH</name>
<dbReference type="OrthoDB" id="9786803at2"/>
<dbReference type="eggNOG" id="COG1763">
    <property type="taxonomic scope" value="Bacteria"/>
</dbReference>
<dbReference type="AlphaFoldDB" id="A8ZRZ8"/>
<proteinExistence type="predicted"/>
<dbReference type="NCBIfam" id="TIGR00176">
    <property type="entry name" value="mobB"/>
    <property type="match status" value="1"/>
</dbReference>
<organism evidence="2 3">
    <name type="scientific">Desulfosudis oleivorans (strain DSM 6200 / JCM 39069 / Hxd3)</name>
    <name type="common">Desulfococcus oleovorans</name>
    <dbReference type="NCBI Taxonomy" id="96561"/>
    <lineage>
        <taxon>Bacteria</taxon>
        <taxon>Pseudomonadati</taxon>
        <taxon>Thermodesulfobacteriota</taxon>
        <taxon>Desulfobacteria</taxon>
        <taxon>Desulfobacterales</taxon>
        <taxon>Desulfosudaceae</taxon>
        <taxon>Desulfosudis</taxon>
    </lineage>
</organism>
<evidence type="ECO:0000259" key="1">
    <source>
        <dbReference type="Pfam" id="PF03205"/>
    </source>
</evidence>
<dbReference type="GO" id="GO:0006777">
    <property type="term" value="P:Mo-molybdopterin cofactor biosynthetic process"/>
    <property type="evidence" value="ECO:0007669"/>
    <property type="project" value="InterPro"/>
</dbReference>
<dbReference type="InterPro" id="IPR027417">
    <property type="entry name" value="P-loop_NTPase"/>
</dbReference>
<evidence type="ECO:0000313" key="3">
    <source>
        <dbReference type="Proteomes" id="UP000008561"/>
    </source>
</evidence>
<reference evidence="2 3" key="1">
    <citation type="submission" date="2007-10" db="EMBL/GenBank/DDBJ databases">
        <title>Complete sequence of Desulfococcus oleovorans Hxd3.</title>
        <authorList>
            <consortium name="US DOE Joint Genome Institute"/>
            <person name="Copeland A."/>
            <person name="Lucas S."/>
            <person name="Lapidus A."/>
            <person name="Barry K."/>
            <person name="Glavina del Rio T."/>
            <person name="Dalin E."/>
            <person name="Tice H."/>
            <person name="Pitluck S."/>
            <person name="Kiss H."/>
            <person name="Brettin T."/>
            <person name="Bruce D."/>
            <person name="Detter J.C."/>
            <person name="Han C."/>
            <person name="Schmutz J."/>
            <person name="Larimer F."/>
            <person name="Land M."/>
            <person name="Hauser L."/>
            <person name="Kyrpides N."/>
            <person name="Kim E."/>
            <person name="Wawrik B."/>
            <person name="Richardson P."/>
        </authorList>
    </citation>
    <scope>NUCLEOTIDE SEQUENCE [LARGE SCALE GENOMIC DNA]</scope>
    <source>
        <strain evidence="3">DSM 6200 / JCM 39069 / Hxd3</strain>
    </source>
</reference>
<dbReference type="EMBL" id="CP000859">
    <property type="protein sequence ID" value="ABW66016.1"/>
    <property type="molecule type" value="Genomic_DNA"/>
</dbReference>
<dbReference type="STRING" id="96561.Dole_0206"/>